<organism evidence="2 3">
    <name type="scientific">Trifolium medium</name>
    <dbReference type="NCBI Taxonomy" id="97028"/>
    <lineage>
        <taxon>Eukaryota</taxon>
        <taxon>Viridiplantae</taxon>
        <taxon>Streptophyta</taxon>
        <taxon>Embryophyta</taxon>
        <taxon>Tracheophyta</taxon>
        <taxon>Spermatophyta</taxon>
        <taxon>Magnoliopsida</taxon>
        <taxon>eudicotyledons</taxon>
        <taxon>Gunneridae</taxon>
        <taxon>Pentapetalae</taxon>
        <taxon>rosids</taxon>
        <taxon>fabids</taxon>
        <taxon>Fabales</taxon>
        <taxon>Fabaceae</taxon>
        <taxon>Papilionoideae</taxon>
        <taxon>50 kb inversion clade</taxon>
        <taxon>NPAAA clade</taxon>
        <taxon>Hologalegina</taxon>
        <taxon>IRL clade</taxon>
        <taxon>Trifolieae</taxon>
        <taxon>Trifolium</taxon>
    </lineage>
</organism>
<dbReference type="Proteomes" id="UP000265520">
    <property type="component" value="Unassembled WGS sequence"/>
</dbReference>
<feature type="compositionally biased region" description="Polar residues" evidence="1">
    <location>
        <begin position="1"/>
        <end position="15"/>
    </location>
</feature>
<keyword evidence="3" id="KW-1185">Reference proteome</keyword>
<proteinExistence type="predicted"/>
<evidence type="ECO:0000313" key="3">
    <source>
        <dbReference type="Proteomes" id="UP000265520"/>
    </source>
</evidence>
<feature type="region of interest" description="Disordered" evidence="1">
    <location>
        <begin position="1"/>
        <end position="27"/>
    </location>
</feature>
<dbReference type="AlphaFoldDB" id="A0A392NVP2"/>
<evidence type="ECO:0000256" key="1">
    <source>
        <dbReference type="SAM" id="MobiDB-lite"/>
    </source>
</evidence>
<sequence length="148" mass="15961">ADPSDTGSDPIQSSDAGEVHSVATPNRSTRCGHEVVLPFQIHGDRSLPPSIPRVGSSMLGGCSGVGVLTNGGGFIEEEWLSEKGTNNQSTDDPRLVREVEEAKKLIKIGEEVGLRFHDGEGEDVARMVELEVRDCAEVDGWVKMRGYQ</sequence>
<accession>A0A392NVP2</accession>
<comment type="caution">
    <text evidence="2">The sequence shown here is derived from an EMBL/GenBank/DDBJ whole genome shotgun (WGS) entry which is preliminary data.</text>
</comment>
<dbReference type="EMBL" id="LXQA010051575">
    <property type="protein sequence ID" value="MCI03239.1"/>
    <property type="molecule type" value="Genomic_DNA"/>
</dbReference>
<reference evidence="2 3" key="1">
    <citation type="journal article" date="2018" name="Front. Plant Sci.">
        <title>Red Clover (Trifolium pratense) and Zigzag Clover (T. medium) - A Picture of Genomic Similarities and Differences.</title>
        <authorList>
            <person name="Dluhosova J."/>
            <person name="Istvanek J."/>
            <person name="Nedelnik J."/>
            <person name="Repkova J."/>
        </authorList>
    </citation>
    <scope>NUCLEOTIDE SEQUENCE [LARGE SCALE GENOMIC DNA]</scope>
    <source>
        <strain evidence="3">cv. 10/8</strain>
        <tissue evidence="2">Leaf</tissue>
    </source>
</reference>
<name>A0A392NVP2_9FABA</name>
<feature type="non-terminal residue" evidence="2">
    <location>
        <position position="1"/>
    </location>
</feature>
<evidence type="ECO:0000313" key="2">
    <source>
        <dbReference type="EMBL" id="MCI03239.1"/>
    </source>
</evidence>
<protein>
    <submittedName>
        <fullName evidence="2">Uncharacterized protein</fullName>
    </submittedName>
</protein>